<dbReference type="NCBIfam" id="TIGR01938">
    <property type="entry name" value="nqrC"/>
    <property type="match status" value="1"/>
</dbReference>
<keyword evidence="14 16" id="KW-0472">Membrane</keyword>
<comment type="catalytic activity">
    <reaction evidence="16 17">
        <text>a ubiquinone + n Na(+)(in) + NADH + H(+) = a ubiquinol + n Na(+)(out) + NAD(+)</text>
        <dbReference type="Rhea" id="RHEA:47748"/>
        <dbReference type="Rhea" id="RHEA-COMP:9565"/>
        <dbReference type="Rhea" id="RHEA-COMP:9566"/>
        <dbReference type="ChEBI" id="CHEBI:15378"/>
        <dbReference type="ChEBI" id="CHEBI:16389"/>
        <dbReference type="ChEBI" id="CHEBI:17976"/>
        <dbReference type="ChEBI" id="CHEBI:29101"/>
        <dbReference type="ChEBI" id="CHEBI:57540"/>
        <dbReference type="ChEBI" id="CHEBI:57945"/>
        <dbReference type="EC" id="7.2.1.1"/>
    </reaction>
</comment>
<keyword evidence="4 16" id="KW-0597">Phosphoprotein</keyword>
<evidence type="ECO:0000256" key="11">
    <source>
        <dbReference type="ARBA" id="ARBA00023053"/>
    </source>
</evidence>
<dbReference type="HAMAP" id="MF_00427">
    <property type="entry name" value="NqrC"/>
    <property type="match status" value="1"/>
</dbReference>
<keyword evidence="11 16" id="KW-0915">Sodium</keyword>
<proteinExistence type="inferred from homology"/>
<feature type="transmembrane region" description="Helical" evidence="16">
    <location>
        <begin position="6"/>
        <end position="26"/>
    </location>
</feature>
<keyword evidence="20" id="KW-1185">Reference proteome</keyword>
<evidence type="ECO:0000256" key="6">
    <source>
        <dbReference type="ARBA" id="ARBA00022643"/>
    </source>
</evidence>
<keyword evidence="2 16" id="KW-1003">Cell membrane</keyword>
<evidence type="ECO:0000259" key="18">
    <source>
        <dbReference type="SMART" id="SM00900"/>
    </source>
</evidence>
<reference evidence="19" key="1">
    <citation type="submission" date="2021-01" db="EMBL/GenBank/DDBJ databases">
        <title>Fulvivirga kasyanovii gen. nov., sp nov., a novel member of the phylum Bacteroidetes isolated from seawater in a mussel farm.</title>
        <authorList>
            <person name="Zhao L.-H."/>
            <person name="Wang Z.-J."/>
        </authorList>
    </citation>
    <scope>NUCLEOTIDE SEQUENCE</scope>
    <source>
        <strain evidence="19">2943</strain>
    </source>
</reference>
<dbReference type="EC" id="7.2.1.1" evidence="16 17"/>
<keyword evidence="7 16" id="KW-0812">Transmembrane</keyword>
<keyword evidence="6 16" id="KW-0288">FMN</keyword>
<keyword evidence="8 16" id="KW-1278">Translocase</keyword>
<dbReference type="AlphaFoldDB" id="A0A937JZE1"/>
<dbReference type="GO" id="GO:0010181">
    <property type="term" value="F:FMN binding"/>
    <property type="evidence" value="ECO:0007669"/>
    <property type="project" value="UniProtKB-UniRule"/>
</dbReference>
<evidence type="ECO:0000256" key="12">
    <source>
        <dbReference type="ARBA" id="ARBA00023065"/>
    </source>
</evidence>
<organism evidence="19 20">
    <name type="scientific">Fulvivirga sediminis</name>
    <dbReference type="NCBI Taxonomy" id="2803949"/>
    <lineage>
        <taxon>Bacteria</taxon>
        <taxon>Pseudomonadati</taxon>
        <taxon>Bacteroidota</taxon>
        <taxon>Cytophagia</taxon>
        <taxon>Cytophagales</taxon>
        <taxon>Fulvivirgaceae</taxon>
        <taxon>Fulvivirga</taxon>
    </lineage>
</organism>
<dbReference type="PIRSF" id="PIRSF009437">
    <property type="entry name" value="NQR-1_subunit_C"/>
    <property type="match status" value="1"/>
</dbReference>
<comment type="subunit">
    <text evidence="16 17">Composed of six subunits; NqrA, NqrB, NqrC, NqrD, NqrE and NqrF.</text>
</comment>
<comment type="caution">
    <text evidence="19">The sequence shown here is derived from an EMBL/GenBank/DDBJ whole genome shotgun (WGS) entry which is preliminary data.</text>
</comment>
<protein>
    <recommendedName>
        <fullName evidence="16 17">Na(+)-translocating NADH-quinone reductase subunit C</fullName>
        <shortName evidence="16 17">Na(+)-NQR subunit C</shortName>
        <shortName evidence="16 17">Na(+)-translocating NQR subunit C</shortName>
        <ecNumber evidence="16 17">7.2.1.1</ecNumber>
    </recommendedName>
    <alternativeName>
        <fullName evidence="16 17">NQR complex subunit C</fullName>
    </alternativeName>
    <alternativeName>
        <fullName evidence="16 17">NQR-1 subunit C</fullName>
    </alternativeName>
</protein>
<keyword evidence="5 16" id="KW-0285">Flavoprotein</keyword>
<dbReference type="GO" id="GO:0005886">
    <property type="term" value="C:plasma membrane"/>
    <property type="evidence" value="ECO:0007669"/>
    <property type="project" value="UniProtKB-SubCell"/>
</dbReference>
<dbReference type="Pfam" id="PF04205">
    <property type="entry name" value="FMN_bind"/>
    <property type="match status" value="1"/>
</dbReference>
<evidence type="ECO:0000256" key="8">
    <source>
        <dbReference type="ARBA" id="ARBA00022967"/>
    </source>
</evidence>
<dbReference type="EMBL" id="JAESIY010000005">
    <property type="protein sequence ID" value="MBL3656574.1"/>
    <property type="molecule type" value="Genomic_DNA"/>
</dbReference>
<evidence type="ECO:0000256" key="3">
    <source>
        <dbReference type="ARBA" id="ARBA00022519"/>
    </source>
</evidence>
<sequence length="253" mass="27956">MRQSNAYIIIFTAVMTVIVGGLLSLASQGLAPAQKKSIELDTKTQILSSVTDREKLSAMKPNEILEMYDEHIKSTVVDYSGNEVTKDEKGADIQAENVDVLKNYKKKPEDRLYPVFKYRKDPSSKEVYAYILPIYGSGLWDKIWGFAAIENDLNTIAGVSFDHKGETPGLGARIATPQIQQRYVGKKIFNEQGNLVSVSMLKGEGHTNISDHEVDGMSGATLTGKGVNAMLKNYLSCYKAYFEKLNSGEVANL</sequence>
<dbReference type="PANTHER" id="PTHR37838:SF1">
    <property type="entry name" value="NA(+)-TRANSLOCATING NADH-QUINONE REDUCTASE SUBUNIT C"/>
    <property type="match status" value="1"/>
</dbReference>
<comment type="similarity">
    <text evidence="16 17">Belongs to the NqrC family.</text>
</comment>
<dbReference type="GO" id="GO:0006814">
    <property type="term" value="P:sodium ion transport"/>
    <property type="evidence" value="ECO:0007669"/>
    <property type="project" value="UniProtKB-UniRule"/>
</dbReference>
<evidence type="ECO:0000256" key="17">
    <source>
        <dbReference type="PIRNR" id="PIRNR009437"/>
    </source>
</evidence>
<dbReference type="PANTHER" id="PTHR37838">
    <property type="entry name" value="NA(+)-TRANSLOCATING NADH-QUINONE REDUCTASE SUBUNIT C"/>
    <property type="match status" value="1"/>
</dbReference>
<feature type="modified residue" description="FMN phosphoryl threonine" evidence="16">
    <location>
        <position position="221"/>
    </location>
</feature>
<evidence type="ECO:0000256" key="5">
    <source>
        <dbReference type="ARBA" id="ARBA00022630"/>
    </source>
</evidence>
<keyword evidence="10 16" id="KW-0520">NAD</keyword>
<evidence type="ECO:0000256" key="16">
    <source>
        <dbReference type="HAMAP-Rule" id="MF_00427"/>
    </source>
</evidence>
<dbReference type="InterPro" id="IPR010204">
    <property type="entry name" value="NqrC"/>
</dbReference>
<evidence type="ECO:0000256" key="14">
    <source>
        <dbReference type="ARBA" id="ARBA00023136"/>
    </source>
</evidence>
<evidence type="ECO:0000313" key="19">
    <source>
        <dbReference type="EMBL" id="MBL3656574.1"/>
    </source>
</evidence>
<keyword evidence="1 16" id="KW-0813">Transport</keyword>
<feature type="domain" description="FMN-binding" evidence="18">
    <location>
        <begin position="138"/>
        <end position="238"/>
    </location>
</feature>
<comment type="function">
    <text evidence="16">NQR complex catalyzes the reduction of ubiquinone-1 to ubiquinol by two successive reactions, coupled with the transport of Na(+) ions from the cytoplasm to the periplasm. NqrA to NqrE are probably involved in the second step, the conversion of ubisemiquinone to ubiquinol.</text>
</comment>
<evidence type="ECO:0000256" key="4">
    <source>
        <dbReference type="ARBA" id="ARBA00022553"/>
    </source>
</evidence>
<dbReference type="InterPro" id="IPR007329">
    <property type="entry name" value="FMN-bd"/>
</dbReference>
<keyword evidence="13 16" id="KW-0830">Ubiquinone</keyword>
<evidence type="ECO:0000256" key="2">
    <source>
        <dbReference type="ARBA" id="ARBA00022475"/>
    </source>
</evidence>
<keyword evidence="3" id="KW-0997">Cell inner membrane</keyword>
<accession>A0A937JZE1</accession>
<gene>
    <name evidence="16 19" type="primary">nqrC</name>
    <name evidence="19" type="ORF">JL102_10555</name>
</gene>
<comment type="subcellular location">
    <subcellularLocation>
        <location evidence="16">Cell membrane</location>
        <topology evidence="16">Single-pass membrane protein</topology>
    </subcellularLocation>
</comment>
<evidence type="ECO:0000256" key="1">
    <source>
        <dbReference type="ARBA" id="ARBA00022448"/>
    </source>
</evidence>
<comment type="caution">
    <text evidence="16">Lacks conserved residue(s) required for the propagation of feature annotation.</text>
</comment>
<dbReference type="Proteomes" id="UP000659388">
    <property type="component" value="Unassembled WGS sequence"/>
</dbReference>
<dbReference type="GO" id="GO:0016655">
    <property type="term" value="F:oxidoreductase activity, acting on NAD(P)H, quinone or similar compound as acceptor"/>
    <property type="evidence" value="ECO:0007669"/>
    <property type="project" value="UniProtKB-UniRule"/>
</dbReference>
<comment type="cofactor">
    <cofactor evidence="16 17">
        <name>FMN</name>
        <dbReference type="ChEBI" id="CHEBI:58210"/>
    </cofactor>
</comment>
<keyword evidence="9 16" id="KW-1133">Transmembrane helix</keyword>
<evidence type="ECO:0000256" key="13">
    <source>
        <dbReference type="ARBA" id="ARBA00023075"/>
    </source>
</evidence>
<evidence type="ECO:0000256" key="15">
    <source>
        <dbReference type="ARBA" id="ARBA00023201"/>
    </source>
</evidence>
<keyword evidence="15 16" id="KW-0739">Sodium transport</keyword>
<name>A0A937JZE1_9BACT</name>
<evidence type="ECO:0000256" key="7">
    <source>
        <dbReference type="ARBA" id="ARBA00022692"/>
    </source>
</evidence>
<evidence type="ECO:0000313" key="20">
    <source>
        <dbReference type="Proteomes" id="UP000659388"/>
    </source>
</evidence>
<keyword evidence="12 16" id="KW-0406">Ion transport</keyword>
<evidence type="ECO:0000256" key="10">
    <source>
        <dbReference type="ARBA" id="ARBA00023027"/>
    </source>
</evidence>
<evidence type="ECO:0000256" key="9">
    <source>
        <dbReference type="ARBA" id="ARBA00022989"/>
    </source>
</evidence>
<dbReference type="SMART" id="SM00900">
    <property type="entry name" value="FMN_bind"/>
    <property type="match status" value="1"/>
</dbReference>